<evidence type="ECO:0000256" key="14">
    <source>
        <dbReference type="PIRSR" id="PIRSR002356-3"/>
    </source>
</evidence>
<dbReference type="GO" id="GO:0030246">
    <property type="term" value="F:carbohydrate binding"/>
    <property type="evidence" value="ECO:0007669"/>
    <property type="project" value="UniProtKB-KW"/>
</dbReference>
<keyword evidence="6" id="KW-0430">Lectin</keyword>
<keyword evidence="14" id="KW-1015">Disulfide bond</keyword>
<dbReference type="PANTHER" id="PTHR11073:SF2">
    <property type="entry name" value="CALRETICULIN"/>
    <property type="match status" value="1"/>
</dbReference>
<evidence type="ECO:0000256" key="8">
    <source>
        <dbReference type="ARBA" id="ARBA00022824"/>
    </source>
</evidence>
<keyword evidence="10" id="KW-0106">Calcium</keyword>
<dbReference type="Gene3D" id="2.10.250.10">
    <property type="entry name" value="Calreticulin/calnexin, P domain"/>
    <property type="match status" value="1"/>
</dbReference>
<keyword evidence="17" id="KW-1185">Reference proteome</keyword>
<feature type="chain" id="PRO_5009030159" description="Calreticulin" evidence="15">
    <location>
        <begin position="18"/>
        <end position="383"/>
    </location>
</feature>
<evidence type="ECO:0000313" key="17">
    <source>
        <dbReference type="Proteomes" id="UP000095280"/>
    </source>
</evidence>
<protein>
    <recommendedName>
        <fullName evidence="3 12">Calreticulin</fullName>
    </recommendedName>
</protein>
<dbReference type="AlphaFoldDB" id="A0A1I8GJ76"/>
<dbReference type="SUPFAM" id="SSF49899">
    <property type="entry name" value="Concanavalin A-like lectins/glucanases"/>
    <property type="match status" value="1"/>
</dbReference>
<keyword evidence="5 15" id="KW-0732">Signal</keyword>
<feature type="binding site" evidence="13">
    <location>
        <position position="134"/>
    </location>
    <ligand>
        <name>an alpha-D-glucoside</name>
        <dbReference type="ChEBI" id="CHEBI:22390"/>
    </ligand>
</feature>
<sequence length="383" mass="44078">MIKWFFVLAALLPFAFCEVYFKEEFLDESWRDRWVESTYKGADQGKWDWSAGKFYNDAQKDRGIKTTQDAKFYDISAKFDKPFSNQGKPLVIQFQVKHEQNIDCGGGYVKLLGSDIDQKNFHGDSPYKIMFGPDICGPGTKKVHVIFNYKGKNLLTKKEIRCKDDELSHLRRTRGRLGLPATQEDQRSGRQEAGRLGRARENRRPERQEAGGLGQAQDHPGSQGQEADDWDDEMDGEWEPPMIDNPDYKGEWKPKQIDNPAYKGKWIHPEIDNPDYSPDPELYKYTDIGAIGFDLWQVKSGSIFDNVFVGDDPAEARAFADETFKKTVEGEKKMKEKQDEEDRKKAEEEEKKRKEEEEAKKKSEGGEAKKEDDSKAGDTKDEL</sequence>
<dbReference type="Gene3D" id="1.10.287.540">
    <property type="entry name" value="Helix hairpin bin"/>
    <property type="match status" value="1"/>
</dbReference>
<evidence type="ECO:0000256" key="10">
    <source>
        <dbReference type="ARBA" id="ARBA00022837"/>
    </source>
</evidence>
<dbReference type="GO" id="GO:0005788">
    <property type="term" value="C:endoplasmic reticulum lumen"/>
    <property type="evidence" value="ECO:0007669"/>
    <property type="project" value="UniProtKB-SubCell"/>
</dbReference>
<feature type="region of interest" description="Disordered" evidence="16">
    <location>
        <begin position="320"/>
        <end position="383"/>
    </location>
</feature>
<keyword evidence="4" id="KW-0479">Metal-binding</keyword>
<feature type="compositionally biased region" description="Acidic residues" evidence="16">
    <location>
        <begin position="226"/>
        <end position="238"/>
    </location>
</feature>
<dbReference type="Gene3D" id="2.60.120.200">
    <property type="match status" value="2"/>
</dbReference>
<dbReference type="PROSITE" id="PS00804">
    <property type="entry name" value="CALRETICULIN_2"/>
    <property type="match status" value="1"/>
</dbReference>
<feature type="binding site" evidence="13">
    <location>
        <position position="110"/>
    </location>
    <ligand>
        <name>an alpha-D-glucoside</name>
        <dbReference type="ChEBI" id="CHEBI:22390"/>
    </ligand>
</feature>
<evidence type="ECO:0000256" key="16">
    <source>
        <dbReference type="SAM" id="MobiDB-lite"/>
    </source>
</evidence>
<dbReference type="GO" id="GO:0005509">
    <property type="term" value="F:calcium ion binding"/>
    <property type="evidence" value="ECO:0007669"/>
    <property type="project" value="InterPro"/>
</dbReference>
<evidence type="ECO:0000256" key="3">
    <source>
        <dbReference type="ARBA" id="ARBA00015837"/>
    </source>
</evidence>
<comment type="similarity">
    <text evidence="2 12 15">Belongs to the calreticulin family.</text>
</comment>
<dbReference type="Pfam" id="PF00262">
    <property type="entry name" value="Calreticulin"/>
    <property type="match status" value="2"/>
</dbReference>
<evidence type="ECO:0000256" key="4">
    <source>
        <dbReference type="ARBA" id="ARBA00022723"/>
    </source>
</evidence>
<dbReference type="InterPro" id="IPR013320">
    <property type="entry name" value="ConA-like_dom_sf"/>
</dbReference>
<name>A0A1I8GJ76_9PLAT</name>
<dbReference type="FunFam" id="2.10.250.10:FF:000010">
    <property type="entry name" value="Uncharacterized protein"/>
    <property type="match status" value="1"/>
</dbReference>
<reference evidence="18" key="1">
    <citation type="submission" date="2016-11" db="UniProtKB">
        <authorList>
            <consortium name="WormBaseParasite"/>
        </authorList>
    </citation>
    <scope>IDENTIFICATION</scope>
</reference>
<dbReference type="InterPro" id="IPR009169">
    <property type="entry name" value="Calreticulin"/>
</dbReference>
<dbReference type="GO" id="GO:0036503">
    <property type="term" value="P:ERAD pathway"/>
    <property type="evidence" value="ECO:0007669"/>
    <property type="project" value="TreeGrafter"/>
</dbReference>
<dbReference type="PANTHER" id="PTHR11073">
    <property type="entry name" value="CALRETICULIN AND CALNEXIN"/>
    <property type="match status" value="1"/>
</dbReference>
<keyword evidence="11 12" id="KW-0143">Chaperone</keyword>
<evidence type="ECO:0000256" key="6">
    <source>
        <dbReference type="ARBA" id="ARBA00022734"/>
    </source>
</evidence>
<evidence type="ECO:0000256" key="2">
    <source>
        <dbReference type="ARBA" id="ARBA00010983"/>
    </source>
</evidence>
<keyword evidence="9" id="KW-0862">Zinc</keyword>
<dbReference type="InterPro" id="IPR009033">
    <property type="entry name" value="Calreticulin/calnexin_P_dom_sf"/>
</dbReference>
<evidence type="ECO:0000256" key="12">
    <source>
        <dbReference type="PIRNR" id="PIRNR002356"/>
    </source>
</evidence>
<accession>A0A1I8GJ76</accession>
<dbReference type="WBParaSite" id="maker-uti_cns_0002130-snap-gene-0.18-mRNA-1">
    <property type="protein sequence ID" value="maker-uti_cns_0002130-snap-gene-0.18-mRNA-1"/>
    <property type="gene ID" value="maker-uti_cns_0002130-snap-gene-0.18"/>
</dbReference>
<evidence type="ECO:0000256" key="9">
    <source>
        <dbReference type="ARBA" id="ARBA00022833"/>
    </source>
</evidence>
<feature type="binding site" evidence="13">
    <location>
        <position position="108"/>
    </location>
    <ligand>
        <name>an alpha-D-glucoside</name>
        <dbReference type="ChEBI" id="CHEBI:22390"/>
    </ligand>
</feature>
<evidence type="ECO:0000256" key="1">
    <source>
        <dbReference type="ARBA" id="ARBA00004319"/>
    </source>
</evidence>
<dbReference type="PROSITE" id="PS00803">
    <property type="entry name" value="CALRETICULIN_1"/>
    <property type="match status" value="1"/>
</dbReference>
<feature type="binding site" evidence="13">
    <location>
        <position position="294"/>
    </location>
    <ligand>
        <name>an alpha-D-glucoside</name>
        <dbReference type="ChEBI" id="CHEBI:22390"/>
    </ligand>
</feature>
<dbReference type="Proteomes" id="UP000095280">
    <property type="component" value="Unplaced"/>
</dbReference>
<dbReference type="SUPFAM" id="SSF63887">
    <property type="entry name" value="P-domain of calnexin/calreticulin"/>
    <property type="match status" value="1"/>
</dbReference>
<feature type="disulfide bond" evidence="14">
    <location>
        <begin position="104"/>
        <end position="136"/>
    </location>
</feature>
<evidence type="ECO:0000256" key="15">
    <source>
        <dbReference type="RuleBase" id="RU362126"/>
    </source>
</evidence>
<comment type="subcellular location">
    <subcellularLocation>
        <location evidence="1 12">Endoplasmic reticulum lumen</location>
    </subcellularLocation>
</comment>
<evidence type="ECO:0000256" key="7">
    <source>
        <dbReference type="ARBA" id="ARBA00022737"/>
    </source>
</evidence>
<dbReference type="GO" id="GO:0006457">
    <property type="term" value="P:protein folding"/>
    <property type="evidence" value="ECO:0007669"/>
    <property type="project" value="InterPro"/>
</dbReference>
<dbReference type="PIRSF" id="PIRSF002356">
    <property type="entry name" value="Calreticulin"/>
    <property type="match status" value="1"/>
</dbReference>
<feature type="binding site" evidence="13">
    <location>
        <position position="127"/>
    </location>
    <ligand>
        <name>an alpha-D-glucoside</name>
        <dbReference type="ChEBI" id="CHEBI:22390"/>
    </ligand>
</feature>
<feature type="region of interest" description="Disordered" evidence="16">
    <location>
        <begin position="173"/>
        <end position="254"/>
    </location>
</feature>
<evidence type="ECO:0000256" key="5">
    <source>
        <dbReference type="ARBA" id="ARBA00022729"/>
    </source>
</evidence>
<dbReference type="InterPro" id="IPR018124">
    <property type="entry name" value="Calret/calnex_CS"/>
</dbReference>
<keyword evidence="7" id="KW-0677">Repeat</keyword>
<evidence type="ECO:0000313" key="18">
    <source>
        <dbReference type="WBParaSite" id="maker-uti_cns_0002130-snap-gene-0.18-mRNA-1"/>
    </source>
</evidence>
<evidence type="ECO:0000256" key="13">
    <source>
        <dbReference type="PIRSR" id="PIRSR002356-1"/>
    </source>
</evidence>
<feature type="compositionally biased region" description="Basic and acidic residues" evidence="16">
    <location>
        <begin position="184"/>
        <end position="209"/>
    </location>
</feature>
<dbReference type="PRINTS" id="PR00626">
    <property type="entry name" value="CALRETICULIN"/>
</dbReference>
<proteinExistence type="inferred from homology"/>
<organism evidence="17 18">
    <name type="scientific">Macrostomum lignano</name>
    <dbReference type="NCBI Taxonomy" id="282301"/>
    <lineage>
        <taxon>Eukaryota</taxon>
        <taxon>Metazoa</taxon>
        <taxon>Spiralia</taxon>
        <taxon>Lophotrochozoa</taxon>
        <taxon>Platyhelminthes</taxon>
        <taxon>Rhabditophora</taxon>
        <taxon>Macrostomorpha</taxon>
        <taxon>Macrostomida</taxon>
        <taxon>Macrostomidae</taxon>
        <taxon>Macrostomum</taxon>
    </lineage>
</organism>
<feature type="signal peptide" evidence="15">
    <location>
        <begin position="1"/>
        <end position="17"/>
    </location>
</feature>
<evidence type="ECO:0000256" key="11">
    <source>
        <dbReference type="ARBA" id="ARBA00023186"/>
    </source>
</evidence>
<dbReference type="GO" id="GO:0051082">
    <property type="term" value="F:unfolded protein binding"/>
    <property type="evidence" value="ECO:0007669"/>
    <property type="project" value="InterPro"/>
</dbReference>
<keyword evidence="8 12" id="KW-0256">Endoplasmic reticulum</keyword>
<dbReference type="InterPro" id="IPR001580">
    <property type="entry name" value="Calret/calnex"/>
</dbReference>
<dbReference type="GO" id="GO:0005789">
    <property type="term" value="C:endoplasmic reticulum membrane"/>
    <property type="evidence" value="ECO:0007669"/>
    <property type="project" value="TreeGrafter"/>
</dbReference>